<evidence type="ECO:0000313" key="1">
    <source>
        <dbReference type="EMBL" id="QNN71655.1"/>
    </source>
</evidence>
<accession>A0A7G9SUY0</accession>
<keyword evidence="1" id="KW-0238">DNA-binding</keyword>
<dbReference type="Pfam" id="PF09855">
    <property type="entry name" value="Zn_ribbon_13"/>
    <property type="match status" value="1"/>
</dbReference>
<dbReference type="InterPro" id="IPR018652">
    <property type="entry name" value="DUF2082_NA-bd_Znr"/>
</dbReference>
<dbReference type="AlphaFoldDB" id="A0A7G9SUY0"/>
<protein>
    <submittedName>
        <fullName evidence="1">DNA-binding protein</fullName>
    </submittedName>
</protein>
<dbReference type="Proteomes" id="UP000515804">
    <property type="component" value="Chromosome"/>
</dbReference>
<dbReference type="GO" id="GO:0003677">
    <property type="term" value="F:DNA binding"/>
    <property type="evidence" value="ECO:0007669"/>
    <property type="project" value="UniProtKB-KW"/>
</dbReference>
<gene>
    <name evidence="1" type="ORF">H9L16_11825</name>
</gene>
<sequence length="65" mass="7237">MKPCKKCGSTERKTGEFRASGGLISSFFDFATERFTFVSCGKCGYTEFYNKKLGTGTRIIDFLGD</sequence>
<dbReference type="EMBL" id="CP060719">
    <property type="protein sequence ID" value="QNN71655.1"/>
    <property type="molecule type" value="Genomic_DNA"/>
</dbReference>
<proteinExistence type="predicted"/>
<evidence type="ECO:0000313" key="2">
    <source>
        <dbReference type="Proteomes" id="UP000515804"/>
    </source>
</evidence>
<name>A0A7G9SUY0_9GAMM</name>
<dbReference type="KEGG" id="tcn:H9L16_11825"/>
<reference evidence="1 2" key="1">
    <citation type="submission" date="2020-08" db="EMBL/GenBank/DDBJ databases">
        <title>Genome sequence of Thermomonas carbonis KCTC 42013T.</title>
        <authorList>
            <person name="Hyun D.-W."/>
            <person name="Bae J.-W."/>
        </authorList>
    </citation>
    <scope>NUCLEOTIDE SEQUENCE [LARGE SCALE GENOMIC DNA]</scope>
    <source>
        <strain evidence="1 2">KCTC 42013</strain>
    </source>
</reference>
<organism evidence="1 2">
    <name type="scientific">Thermomonas carbonis</name>
    <dbReference type="NCBI Taxonomy" id="1463158"/>
    <lineage>
        <taxon>Bacteria</taxon>
        <taxon>Pseudomonadati</taxon>
        <taxon>Pseudomonadota</taxon>
        <taxon>Gammaproteobacteria</taxon>
        <taxon>Lysobacterales</taxon>
        <taxon>Lysobacteraceae</taxon>
        <taxon>Thermomonas</taxon>
    </lineage>
</organism>
<keyword evidence="2" id="KW-1185">Reference proteome</keyword>